<dbReference type="Proteomes" id="UP000297445">
    <property type="component" value="Unassembled WGS sequence"/>
</dbReference>
<evidence type="ECO:0000313" key="2">
    <source>
        <dbReference type="Proteomes" id="UP000297445"/>
    </source>
</evidence>
<accession>A0A5E9PFX1</accession>
<protein>
    <submittedName>
        <fullName evidence="1">Inovirus Gp2 family protein</fullName>
    </submittedName>
</protein>
<organism evidence="1 2">
    <name type="scientific">Acinetobacter seifertii</name>
    <dbReference type="NCBI Taxonomy" id="1530123"/>
    <lineage>
        <taxon>Bacteria</taxon>
        <taxon>Pseudomonadati</taxon>
        <taxon>Pseudomonadota</taxon>
        <taxon>Gammaproteobacteria</taxon>
        <taxon>Moraxellales</taxon>
        <taxon>Moraxellaceae</taxon>
        <taxon>Acinetobacter</taxon>
        <taxon>Acinetobacter calcoaceticus/baumannii complex</taxon>
    </lineage>
</organism>
<dbReference type="EMBL" id="SNSA01000005">
    <property type="protein sequence ID" value="TEU27010.1"/>
    <property type="molecule type" value="Genomic_DNA"/>
</dbReference>
<sequence length="323" mass="38279">MLNETEILMAIERLIIEVSRVLEKDDQTKRSTIQKLRAYTRQGCDLVPAFKQILTRNLQLMFPVNRFIRVIEVVDRLYQQYGWPHTEIPYTDEYIQICRALYVSQAAWCRDQNNFYRQEYDNRFKLEQYLRNIIQKHRKTLWVREELKYYTESLDELSIADVEGHLKTLRKRISDKDTGFKDLVGYAWALEQGGETGAYHIHLLLIYNGSIRKGDWWHADLVGDLWEKITGVFGKGYNKQTTKERKQYKEKGLDGLGMVKRKDIAKVNNAIRLGLYLADPTKYEQRLRVKVFGMKTFSHGQFTPSLYMLRQSREADDDIKLPF</sequence>
<name>A0A5E9PFX1_9GAMM</name>
<evidence type="ECO:0000313" key="1">
    <source>
        <dbReference type="EMBL" id="TEU27010.1"/>
    </source>
</evidence>
<proteinExistence type="predicted"/>
<dbReference type="AlphaFoldDB" id="A0A5E9PFX1"/>
<gene>
    <name evidence="1" type="ORF">E2R16_11065</name>
</gene>
<reference evidence="1 2" key="1">
    <citation type="submission" date="2019-03" db="EMBL/GenBank/DDBJ databases">
        <title>Draft genome sequence of an environmental Acinetobacter seifertii from Brazil.</title>
        <authorList>
            <person name="Furlan J.P.R."/>
            <person name="Stehling E.G."/>
        </authorList>
    </citation>
    <scope>NUCLEOTIDE SEQUENCE [LARGE SCALE GENOMIC DNA]</scope>
    <source>
        <strain evidence="1 2">SAb133</strain>
    </source>
</reference>
<comment type="caution">
    <text evidence="1">The sequence shown here is derived from an EMBL/GenBank/DDBJ whole genome shotgun (WGS) entry which is preliminary data.</text>
</comment>